<feature type="region of interest" description="Disordered" evidence="1">
    <location>
        <begin position="432"/>
        <end position="466"/>
    </location>
</feature>
<dbReference type="PANTHER" id="PTHR46590:SF1">
    <property type="entry name" value="PHOSPHATIDYLINOSITOL TRANSFER PROTEIN CSR1"/>
    <property type="match status" value="1"/>
</dbReference>
<dbReference type="RefSeq" id="XP_017993807.1">
    <property type="nucleotide sequence ID" value="XM_018137416.1"/>
</dbReference>
<feature type="domain" description="CRAL-TRIO" evidence="2">
    <location>
        <begin position="172"/>
        <end position="314"/>
    </location>
</feature>
<feature type="region of interest" description="Disordered" evidence="1">
    <location>
        <begin position="480"/>
        <end position="855"/>
    </location>
</feature>
<reference evidence="3 4" key="1">
    <citation type="submission" date="2015-07" db="EMBL/GenBank/DDBJ databases">
        <title>Draft Genome Sequence of Malassezia furfur CBS1878 and Malassezia pachydermatis CBS1879.</title>
        <authorList>
            <person name="Triana S."/>
            <person name="Ohm R."/>
            <person name="Gonzalez A."/>
            <person name="DeCock H."/>
            <person name="Restrepo S."/>
            <person name="Celis A."/>
        </authorList>
    </citation>
    <scope>NUCLEOTIDE SEQUENCE [LARGE SCALE GENOMIC DNA]</scope>
    <source>
        <strain evidence="3 4">CBS 1879</strain>
    </source>
</reference>
<dbReference type="InterPro" id="IPR036273">
    <property type="entry name" value="CRAL/TRIO_N_dom_sf"/>
</dbReference>
<name>A0A0M9VR39_9BASI</name>
<comment type="caution">
    <text evidence="3">The sequence shown here is derived from an EMBL/GenBank/DDBJ whole genome shotgun (WGS) entry which is preliminary data.</text>
</comment>
<feature type="compositionally biased region" description="Basic and acidic residues" evidence="1">
    <location>
        <begin position="515"/>
        <end position="525"/>
    </location>
</feature>
<feature type="region of interest" description="Disordered" evidence="1">
    <location>
        <begin position="1"/>
        <end position="20"/>
    </location>
</feature>
<feature type="compositionally biased region" description="Basic and acidic residues" evidence="1">
    <location>
        <begin position="814"/>
        <end position="831"/>
    </location>
</feature>
<dbReference type="PROSITE" id="PS50191">
    <property type="entry name" value="CRAL_TRIO"/>
    <property type="match status" value="1"/>
</dbReference>
<feature type="region of interest" description="Disordered" evidence="1">
    <location>
        <begin position="311"/>
        <end position="333"/>
    </location>
</feature>
<dbReference type="InterPro" id="IPR011074">
    <property type="entry name" value="CRAL/TRIO_N_dom"/>
</dbReference>
<dbReference type="Proteomes" id="UP000037751">
    <property type="component" value="Unassembled WGS sequence"/>
</dbReference>
<feature type="compositionally biased region" description="Low complexity" evidence="1">
    <location>
        <begin position="646"/>
        <end position="662"/>
    </location>
</feature>
<dbReference type="Gene3D" id="3.40.525.10">
    <property type="entry name" value="CRAL-TRIO lipid binding domain"/>
    <property type="match status" value="1"/>
</dbReference>
<evidence type="ECO:0000256" key="1">
    <source>
        <dbReference type="SAM" id="MobiDB-lite"/>
    </source>
</evidence>
<dbReference type="SMART" id="SM00516">
    <property type="entry name" value="SEC14"/>
    <property type="match status" value="1"/>
</dbReference>
<dbReference type="AlphaFoldDB" id="A0A0M9VR39"/>
<protein>
    <recommendedName>
        <fullName evidence="2">CRAL-TRIO domain-containing protein</fullName>
    </recommendedName>
</protein>
<dbReference type="GeneID" id="28729292"/>
<dbReference type="SUPFAM" id="SSF46938">
    <property type="entry name" value="CRAL/TRIO N-terminal domain"/>
    <property type="match status" value="1"/>
</dbReference>
<dbReference type="Pfam" id="PF00650">
    <property type="entry name" value="CRAL_TRIO"/>
    <property type="match status" value="1"/>
</dbReference>
<feature type="compositionally biased region" description="Acidic residues" evidence="1">
    <location>
        <begin position="711"/>
        <end position="759"/>
    </location>
</feature>
<dbReference type="InterPro" id="IPR036865">
    <property type="entry name" value="CRAL-TRIO_dom_sf"/>
</dbReference>
<gene>
    <name evidence="3" type="ORF">Malapachy_2932</name>
</gene>
<dbReference type="OrthoDB" id="43460at2759"/>
<sequence>MPEYLPVKQIPSAPGHHGNLNEDQKSKLSYMWDLIFSVLKDPEMAKQGHFAPGDEIASHDAHLSKEDKAKEAKSLHEEAEALKQLFKTHGVDEFYEQLWFLFGPDIPDMILLKFLRARKWNVHRAFAMLCKCVKWRIESKVMELVIKGDLGLGKEDEKYGLQGPAAKTFAAGMTDNLMPIIYIHVARHIAKMQSAETMTKFVISSAESFRCLVTYPNDKVVIVFDLTGFGMKNMDWHSLTTIMSILEAYYPETLSKLYIHAAPWIFQGIWKALSPMLDPNVRAKIDFTGKPGDLDLIPLNRLEEKLGGKLVDPMEWTPPQPGEKSGMPRNDPTFQKAWSEYMSQAKNYEEITRKWIATDGQDDQLYAQRDLAAKKTRLAWLENDEIFRGRTMYHRAGIITSDFLFDWTYKQKDGSVIKHQVGAAHTISALKKEVGGRDGAKPTSSQSQRRKATASQNDDHTGAIAGGAAAGGAVAAGAAGAAAESRSRHRSSDVPSRRTSRGPDGTVQRQRSQRASRDQPRESAPRHRTSQPPIEEAPQRRRVRQPVEESRPRRSRQAVEAPTTRSRSAKTGAAAGAGAAVAGGVGAAAASRHAGRSHANQPDLSYLDNRARSQQSSTASSIRSVMSDDEFVDADDFLDHEEDLPRGSMAALGASSRGASRGSSRHPMTAAPTSSRATRSSAAPTSRSRNGTVAGGAAAAPLSHRRRPAQDEDEYDDDEYDDEEYDEDEYDDDLIEEDEEEEGDYDEEFEDEEGYEEEQSAYGAGGMAAGGRHRPSASAARGSSGRGTTAGRRRPRPEAENDAHLAGFPNLAKPDAHDTIAENNEKMREPIDPMANKKKPSLLSRLNCFKTKNVN</sequence>
<dbReference type="InterPro" id="IPR052432">
    <property type="entry name" value="PITP/CRAL-TRIO"/>
</dbReference>
<dbReference type="Pfam" id="PF03765">
    <property type="entry name" value="CRAL_TRIO_N"/>
    <property type="match status" value="1"/>
</dbReference>
<dbReference type="VEuPathDB" id="FungiDB:Malapachy_2932"/>
<dbReference type="PANTHER" id="PTHR46590">
    <property type="entry name" value="PHOSPHATIDYLINOSITOL TRANSFER PROTEIN CSR1-RELATED"/>
    <property type="match status" value="1"/>
</dbReference>
<feature type="compositionally biased region" description="Low complexity" evidence="1">
    <location>
        <begin position="669"/>
        <end position="689"/>
    </location>
</feature>
<accession>A0A0M9VR39</accession>
<dbReference type="CDD" id="cd00170">
    <property type="entry name" value="SEC14"/>
    <property type="match status" value="1"/>
</dbReference>
<evidence type="ECO:0000313" key="4">
    <source>
        <dbReference type="Proteomes" id="UP000037751"/>
    </source>
</evidence>
<organism evidence="3 4">
    <name type="scientific">Malassezia pachydermatis</name>
    <dbReference type="NCBI Taxonomy" id="77020"/>
    <lineage>
        <taxon>Eukaryota</taxon>
        <taxon>Fungi</taxon>
        <taxon>Dikarya</taxon>
        <taxon>Basidiomycota</taxon>
        <taxon>Ustilaginomycotina</taxon>
        <taxon>Malasseziomycetes</taxon>
        <taxon>Malasseziales</taxon>
        <taxon>Malasseziaceae</taxon>
        <taxon>Malassezia</taxon>
    </lineage>
</organism>
<dbReference type="EMBL" id="LGAV01000001">
    <property type="protein sequence ID" value="KOS16175.1"/>
    <property type="molecule type" value="Genomic_DNA"/>
</dbReference>
<dbReference type="SUPFAM" id="SSF52087">
    <property type="entry name" value="CRAL/TRIO domain"/>
    <property type="match status" value="1"/>
</dbReference>
<keyword evidence="4" id="KW-1185">Reference proteome</keyword>
<proteinExistence type="predicted"/>
<feature type="compositionally biased region" description="Low complexity" evidence="1">
    <location>
        <begin position="776"/>
        <end position="790"/>
    </location>
</feature>
<dbReference type="SMART" id="SM01100">
    <property type="entry name" value="CRAL_TRIO_N"/>
    <property type="match status" value="1"/>
</dbReference>
<dbReference type="InterPro" id="IPR001251">
    <property type="entry name" value="CRAL-TRIO_dom"/>
</dbReference>
<evidence type="ECO:0000259" key="2">
    <source>
        <dbReference type="PROSITE" id="PS50191"/>
    </source>
</evidence>
<feature type="compositionally biased region" description="Low complexity" evidence="1">
    <location>
        <begin position="612"/>
        <end position="624"/>
    </location>
</feature>
<evidence type="ECO:0000313" key="3">
    <source>
        <dbReference type="EMBL" id="KOS16175.1"/>
    </source>
</evidence>
<feature type="compositionally biased region" description="Acidic residues" evidence="1">
    <location>
        <begin position="627"/>
        <end position="642"/>
    </location>
</feature>